<name>A0AAW0QMR3_9PEZI</name>
<dbReference type="InterPro" id="IPR020843">
    <property type="entry name" value="ER"/>
</dbReference>
<feature type="domain" description="Enoyl reductase (ER)" evidence="3">
    <location>
        <begin position="21"/>
        <end position="336"/>
    </location>
</feature>
<dbReference type="Gene3D" id="3.90.180.10">
    <property type="entry name" value="Medium-chain alcohol dehydrogenases, catalytic domain"/>
    <property type="match status" value="1"/>
</dbReference>
<dbReference type="PANTHER" id="PTHR45348">
    <property type="entry name" value="HYPOTHETICAL OXIDOREDUCTASE (EUROFUNG)"/>
    <property type="match status" value="1"/>
</dbReference>
<dbReference type="AlphaFoldDB" id="A0AAW0QMR3"/>
<evidence type="ECO:0000256" key="2">
    <source>
        <dbReference type="ARBA" id="ARBA00023002"/>
    </source>
</evidence>
<evidence type="ECO:0000313" key="4">
    <source>
        <dbReference type="EMBL" id="KAK8106496.1"/>
    </source>
</evidence>
<dbReference type="Pfam" id="PF08240">
    <property type="entry name" value="ADH_N"/>
    <property type="match status" value="1"/>
</dbReference>
<comment type="similarity">
    <text evidence="1">Belongs to the zinc-containing alcohol dehydrogenase family.</text>
</comment>
<keyword evidence="5" id="KW-1185">Reference proteome</keyword>
<dbReference type="InterPro" id="IPR047122">
    <property type="entry name" value="Trans-enoyl_RdTase-like"/>
</dbReference>
<evidence type="ECO:0000259" key="3">
    <source>
        <dbReference type="SMART" id="SM00829"/>
    </source>
</evidence>
<keyword evidence="2" id="KW-0560">Oxidoreductase</keyword>
<dbReference type="SUPFAM" id="SSF51735">
    <property type="entry name" value="NAD(P)-binding Rossmann-fold domains"/>
    <property type="match status" value="1"/>
</dbReference>
<dbReference type="Proteomes" id="UP001392437">
    <property type="component" value="Unassembled WGS sequence"/>
</dbReference>
<comment type="caution">
    <text evidence="4">The sequence shown here is derived from an EMBL/GenBank/DDBJ whole genome shotgun (WGS) entry which is preliminary data.</text>
</comment>
<dbReference type="Gene3D" id="3.40.50.720">
    <property type="entry name" value="NAD(P)-binding Rossmann-like Domain"/>
    <property type="match status" value="1"/>
</dbReference>
<accession>A0AAW0QMR3</accession>
<dbReference type="SUPFAM" id="SSF50129">
    <property type="entry name" value="GroES-like"/>
    <property type="match status" value="1"/>
</dbReference>
<reference evidence="4 5" key="1">
    <citation type="submission" date="2023-01" db="EMBL/GenBank/DDBJ databases">
        <title>Analysis of 21 Apiospora genomes using comparative genomics revels a genus with tremendous synthesis potential of carbohydrate active enzymes and secondary metabolites.</title>
        <authorList>
            <person name="Sorensen T."/>
        </authorList>
    </citation>
    <scope>NUCLEOTIDE SEQUENCE [LARGE SCALE GENOMIC DNA]</scope>
    <source>
        <strain evidence="4 5">CBS 117206</strain>
    </source>
</reference>
<dbReference type="GO" id="GO:0016651">
    <property type="term" value="F:oxidoreductase activity, acting on NAD(P)H"/>
    <property type="evidence" value="ECO:0007669"/>
    <property type="project" value="InterPro"/>
</dbReference>
<protein>
    <recommendedName>
        <fullName evidence="3">Enoyl reductase (ER) domain-containing protein</fullName>
    </recommendedName>
</protein>
<dbReference type="SMART" id="SM00829">
    <property type="entry name" value="PKS_ER"/>
    <property type="match status" value="1"/>
</dbReference>
<dbReference type="CDD" id="cd08249">
    <property type="entry name" value="enoyl_reductase_like"/>
    <property type="match status" value="1"/>
</dbReference>
<organism evidence="4 5">
    <name type="scientific">Apiospora kogelbergensis</name>
    <dbReference type="NCBI Taxonomy" id="1337665"/>
    <lineage>
        <taxon>Eukaryota</taxon>
        <taxon>Fungi</taxon>
        <taxon>Dikarya</taxon>
        <taxon>Ascomycota</taxon>
        <taxon>Pezizomycotina</taxon>
        <taxon>Sordariomycetes</taxon>
        <taxon>Xylariomycetidae</taxon>
        <taxon>Amphisphaeriales</taxon>
        <taxon>Apiosporaceae</taxon>
        <taxon>Apiospora</taxon>
    </lineage>
</organism>
<proteinExistence type="inferred from homology"/>
<gene>
    <name evidence="4" type="ORF">PG999_009855</name>
</gene>
<sequence length="386" mass="40970">MCNKSKPLLPDLQTALIQDDGGAPKLVEDVPLPALKPGTVIVRIVAVALNPADHKMGAAFPTPGAIIGMDFSGVVVQIHPETQTNFRIDDRVCGLVIGSNPSDPSNGAFAEYTRARADLLLRVPSHLSMEQAATLGVGLMTNALALWSAGGLALALESVPVSPESPAERPFPVLVYGGSTATGTLATQLLRLSGLDPVVTCSPQNFDLVGARGVSVPDGGAIDYVRPDVVDAIKRRTHGGKLKYAYDCIADPMSVAHCYAALGRTGGRYVSLEIVPEELHTRRAVQHRVVLCYEGLGEDVQLPSGYGCTADAGRLALGVKYFGIFQNLLDQGKLLTHPIQKLEGFRGDPARLDGVEVGVCLGKEIGSNFNNPRIMAQCLHAFKYDI</sequence>
<dbReference type="InterPro" id="IPR011032">
    <property type="entry name" value="GroES-like_sf"/>
</dbReference>
<dbReference type="InterPro" id="IPR036291">
    <property type="entry name" value="NAD(P)-bd_dom_sf"/>
</dbReference>
<dbReference type="InterPro" id="IPR013154">
    <property type="entry name" value="ADH-like_N"/>
</dbReference>
<dbReference type="EMBL" id="JAQQWP010000008">
    <property type="protein sequence ID" value="KAK8106496.1"/>
    <property type="molecule type" value="Genomic_DNA"/>
</dbReference>
<evidence type="ECO:0000256" key="1">
    <source>
        <dbReference type="ARBA" id="ARBA00008072"/>
    </source>
</evidence>
<evidence type="ECO:0000313" key="5">
    <source>
        <dbReference type="Proteomes" id="UP001392437"/>
    </source>
</evidence>
<dbReference type="PANTHER" id="PTHR45348:SF2">
    <property type="entry name" value="ZINC-TYPE ALCOHOL DEHYDROGENASE-LIKE PROTEIN C2E1P3.01"/>
    <property type="match status" value="1"/>
</dbReference>